<proteinExistence type="predicted"/>
<dbReference type="InterPro" id="IPR038573">
    <property type="entry name" value="BrnT_sf"/>
</dbReference>
<dbReference type="AlphaFoldDB" id="A0A1D7TZJ8"/>
<dbReference type="Gene3D" id="3.10.450.530">
    <property type="entry name" value="Ribonuclease toxin, BrnT, of type II toxin-antitoxin system"/>
    <property type="match status" value="1"/>
</dbReference>
<accession>A0A1D7TZJ8</accession>
<dbReference type="Pfam" id="PF04365">
    <property type="entry name" value="BrnT_toxin"/>
    <property type="match status" value="1"/>
</dbReference>
<gene>
    <name evidence="1" type="ORF">BHK69_08670</name>
</gene>
<dbReference type="OrthoDB" id="839663at2"/>
<evidence type="ECO:0000313" key="1">
    <source>
        <dbReference type="EMBL" id="AOO80526.1"/>
    </source>
</evidence>
<keyword evidence="2" id="KW-1185">Reference proteome</keyword>
<name>A0A1D7TZJ8_9HYPH</name>
<sequence length="91" mass="10454">MPEFEWDPEKDTANVAKHGVAFEFAKRIFEGPVLSWVDDRVDYGEVREISIGRVDGIVVLVVVHTDRDGRIRIISARPVSQKERQRYEASL</sequence>
<organism evidence="1 2">
    <name type="scientific">Bosea vaviloviae</name>
    <dbReference type="NCBI Taxonomy" id="1526658"/>
    <lineage>
        <taxon>Bacteria</taxon>
        <taxon>Pseudomonadati</taxon>
        <taxon>Pseudomonadota</taxon>
        <taxon>Alphaproteobacteria</taxon>
        <taxon>Hyphomicrobiales</taxon>
        <taxon>Boseaceae</taxon>
        <taxon>Bosea</taxon>
    </lineage>
</organism>
<evidence type="ECO:0008006" key="3">
    <source>
        <dbReference type="Google" id="ProtNLM"/>
    </source>
</evidence>
<dbReference type="STRING" id="1526658.BHK69_08670"/>
<dbReference type="InterPro" id="IPR007460">
    <property type="entry name" value="BrnT_toxin"/>
</dbReference>
<dbReference type="RefSeq" id="WP_069689744.1">
    <property type="nucleotide sequence ID" value="NZ_CP017147.1"/>
</dbReference>
<evidence type="ECO:0000313" key="2">
    <source>
        <dbReference type="Proteomes" id="UP000094969"/>
    </source>
</evidence>
<dbReference type="KEGG" id="bvv:BHK69_08670"/>
<reference evidence="1 2" key="1">
    <citation type="journal article" date="2015" name="Antonie Van Leeuwenhoek">
        <title>Bosea vaviloviae sp. nov., a new species of slow-growing rhizobia isolated from nodules of the relict species Vavilovia formosa (Stev.) Fed.</title>
        <authorList>
            <person name="Safronova V.I."/>
            <person name="Kuznetsova I.G."/>
            <person name="Sazanova A.L."/>
            <person name="Kimeklis A.K."/>
            <person name="Belimov A.A."/>
            <person name="Andronov E.E."/>
            <person name="Pinaev A.G."/>
            <person name="Chizhevskaya E.P."/>
            <person name="Pukhaev A.R."/>
            <person name="Popov K.P."/>
            <person name="Willems A."/>
            <person name="Tikhonovich I.A."/>
        </authorList>
    </citation>
    <scope>NUCLEOTIDE SEQUENCE [LARGE SCALE GENOMIC DNA]</scope>
    <source>
        <strain evidence="1 2">Vaf18</strain>
    </source>
</reference>
<dbReference type="Proteomes" id="UP000094969">
    <property type="component" value="Chromosome"/>
</dbReference>
<protein>
    <recommendedName>
        <fullName evidence="3">BrnT family toxin</fullName>
    </recommendedName>
</protein>
<dbReference type="EMBL" id="CP017147">
    <property type="protein sequence ID" value="AOO80526.1"/>
    <property type="molecule type" value="Genomic_DNA"/>
</dbReference>